<dbReference type="InterPro" id="IPR016117">
    <property type="entry name" value="ArgJ-like_dom_sf"/>
</dbReference>
<evidence type="ECO:0000256" key="9">
    <source>
        <dbReference type="ARBA" id="ARBA00023315"/>
    </source>
</evidence>
<dbReference type="NCBIfam" id="NF003802">
    <property type="entry name" value="PRK05388.1"/>
    <property type="match status" value="1"/>
</dbReference>
<accession>A0Q1E9</accession>
<feature type="binding site" evidence="13">
    <location>
        <position position="274"/>
    </location>
    <ligand>
        <name>substrate</name>
    </ligand>
</feature>
<feature type="binding site" evidence="13">
    <location>
        <position position="400"/>
    </location>
    <ligand>
        <name>substrate</name>
    </ligand>
</feature>
<comment type="subunit">
    <text evidence="3 13">Heterotetramer of two alpha and two beta chains.</text>
</comment>
<evidence type="ECO:0000256" key="8">
    <source>
        <dbReference type="ARBA" id="ARBA00023268"/>
    </source>
</evidence>
<evidence type="ECO:0000313" key="15">
    <source>
        <dbReference type="Proteomes" id="UP000008220"/>
    </source>
</evidence>
<evidence type="ECO:0000256" key="12">
    <source>
        <dbReference type="ARBA" id="ARBA00054976"/>
    </source>
</evidence>
<dbReference type="GO" id="GO:0004358">
    <property type="term" value="F:L-glutamate N-acetyltransferase activity, acting on acetyl-L-ornithine as donor"/>
    <property type="evidence" value="ECO:0007669"/>
    <property type="project" value="UniProtKB-UniRule"/>
</dbReference>
<dbReference type="FunFam" id="3.60.70.12:FF:000001">
    <property type="entry name" value="Arginine biosynthesis bifunctional protein ArgJ, chloroplastic"/>
    <property type="match status" value="1"/>
</dbReference>
<organism evidence="14 15">
    <name type="scientific">Clostridium novyi (strain NT)</name>
    <dbReference type="NCBI Taxonomy" id="386415"/>
    <lineage>
        <taxon>Bacteria</taxon>
        <taxon>Bacillati</taxon>
        <taxon>Bacillota</taxon>
        <taxon>Clostridia</taxon>
        <taxon>Eubacteriales</taxon>
        <taxon>Clostridiaceae</taxon>
        <taxon>Clostridium</taxon>
    </lineage>
</organism>
<dbReference type="InterPro" id="IPR042195">
    <property type="entry name" value="ArgJ_beta_C"/>
</dbReference>
<feature type="binding site" evidence="13">
    <location>
        <position position="188"/>
    </location>
    <ligand>
        <name>substrate</name>
    </ligand>
</feature>
<dbReference type="InterPro" id="IPR002813">
    <property type="entry name" value="Arg_biosynth_ArgJ"/>
</dbReference>
<dbReference type="EMBL" id="CP000382">
    <property type="protein sequence ID" value="ABK60416.1"/>
    <property type="molecule type" value="Genomic_DNA"/>
</dbReference>
<dbReference type="PANTHER" id="PTHR23100:SF0">
    <property type="entry name" value="ARGININE BIOSYNTHESIS BIFUNCTIONAL PROTEIN ARGJ, MITOCHONDRIAL"/>
    <property type="match status" value="1"/>
</dbReference>
<protein>
    <recommendedName>
        <fullName evidence="13">Arginine biosynthesis bifunctional protein ArgJ</fullName>
    </recommendedName>
    <domain>
        <recommendedName>
            <fullName evidence="13">Glutamate N-acetyltransferase</fullName>
            <ecNumber evidence="13">2.3.1.35</ecNumber>
        </recommendedName>
        <alternativeName>
            <fullName evidence="13">Ornithine acetyltransferase</fullName>
            <shortName evidence="13">OATase</shortName>
        </alternativeName>
        <alternativeName>
            <fullName evidence="13">Ornithine transacetylase</fullName>
        </alternativeName>
    </domain>
    <domain>
        <recommendedName>
            <fullName evidence="13">Amino-acid acetyltransferase</fullName>
            <ecNumber evidence="13">2.3.1.1</ecNumber>
        </recommendedName>
        <alternativeName>
            <fullName evidence="13">N-acetylglutamate synthase</fullName>
            <shortName evidence="13">AGSase</shortName>
        </alternativeName>
    </domain>
    <component>
        <recommendedName>
            <fullName evidence="13">Arginine biosynthesis bifunctional protein ArgJ alpha chain</fullName>
        </recommendedName>
    </component>
    <component>
        <recommendedName>
            <fullName evidence="13">Arginine biosynthesis bifunctional protein ArgJ beta chain</fullName>
        </recommendedName>
    </component>
</protein>
<sequence length="405" mass="44150">MKILENKNLTDVPYFKATGVSCGLKKNSKKDICLIYSEKPAVSAATFTKNKMKAAPIIVDMEKITFENTQAIIVNSGYANACTGKQGLENANNMCEITAKYLNLCKNDVLVCSTGVIGEQLPMKNIENGIKNACDSLEYGNANDAAEAIKTTDTYIKKLTLEVEIDNKKVLISAIAKGSGMIHPNMGTMLSFIVTDASISKKMLSKALKESVEDSYNMISVDGDTSTNDSVIILANGAANNNKISNESEDYIKFKNALDFLNKEIAKMIAKDGEGATKLLECTILNSRTLKDAKKCAKSVIKSSLVKSAIYGNDANWGRILCAIGYSEADFNINNIDVSIKNSKQYLEIVKGSVGVEFNENLAKDIIDSEYVNITIDLHDGSFSATSWGCDLTYNYIKINASYRS</sequence>
<comment type="function">
    <text evidence="12 13">Catalyzes two activities which are involved in the cyclic version of arginine biosynthesis: the synthesis of N-acetylglutamate from glutamate and acetyl-CoA as the acetyl donor, and of ornithine by transacetylation between N(2)-acetylornithine and glutamate.</text>
</comment>
<dbReference type="CDD" id="cd02152">
    <property type="entry name" value="OAT"/>
    <property type="match status" value="1"/>
</dbReference>
<dbReference type="PANTHER" id="PTHR23100">
    <property type="entry name" value="ARGININE BIOSYNTHESIS BIFUNCTIONAL PROTEIN ARGJ"/>
    <property type="match status" value="1"/>
</dbReference>
<evidence type="ECO:0000256" key="3">
    <source>
        <dbReference type="ARBA" id="ARBA00011475"/>
    </source>
</evidence>
<feature type="active site" description="Nucleophile" evidence="13">
    <location>
        <position position="188"/>
    </location>
</feature>
<comment type="pathway">
    <text evidence="13">Amino-acid biosynthesis; L-arginine biosynthesis; L-ornithine and N-acetyl-L-glutamate from L-glutamate and N(2)-acetyl-L-ornithine (cyclic): step 1/1.</text>
</comment>
<dbReference type="PATRIC" id="fig|386415.7.peg.1481"/>
<keyword evidence="5 13" id="KW-0028">Amino-acid biosynthesis</keyword>
<feature type="binding site" evidence="13">
    <location>
        <position position="405"/>
    </location>
    <ligand>
        <name>substrate</name>
    </ligand>
</feature>
<dbReference type="EC" id="2.3.1.35" evidence="13"/>
<keyword evidence="8 13" id="KW-0511">Multifunctional enzyme</keyword>
<dbReference type="GO" id="GO:0004042">
    <property type="term" value="F:L-glutamate N-acetyltransferase activity"/>
    <property type="evidence" value="ECO:0007669"/>
    <property type="project" value="UniProtKB-UniRule"/>
</dbReference>
<reference evidence="14 15" key="1">
    <citation type="journal article" date="2006" name="Nat. Biotechnol.">
        <title>The genome and transcriptomes of the anti-tumor agent Clostridium novyi-NT.</title>
        <authorList>
            <person name="Bettegowda C."/>
            <person name="Huang X."/>
            <person name="Lin J."/>
            <person name="Cheong I."/>
            <person name="Kohli M."/>
            <person name="Szabo S.A."/>
            <person name="Zhang X."/>
            <person name="Diaz L.A. Jr."/>
            <person name="Velculescu V.E."/>
            <person name="Parmigiani G."/>
            <person name="Kinzler K.W."/>
            <person name="Vogelstein B."/>
            <person name="Zhou S."/>
        </authorList>
    </citation>
    <scope>NUCLEOTIDE SEQUENCE [LARGE SCALE GENOMIC DNA]</scope>
    <source>
        <strain evidence="14 15">NT</strain>
    </source>
</reference>
<proteinExistence type="inferred from homology"/>
<feature type="chain" id="PRO_5023573586" description="Arginine biosynthesis bifunctional protein ArgJ beta chain" evidence="13">
    <location>
        <begin position="188"/>
        <end position="405"/>
    </location>
</feature>
<evidence type="ECO:0000256" key="6">
    <source>
        <dbReference type="ARBA" id="ARBA00022679"/>
    </source>
</evidence>
<evidence type="ECO:0000256" key="13">
    <source>
        <dbReference type="HAMAP-Rule" id="MF_01106"/>
    </source>
</evidence>
<dbReference type="FunFam" id="3.10.20.340:FF:000001">
    <property type="entry name" value="Arginine biosynthesis bifunctional protein ArgJ, chloroplastic"/>
    <property type="match status" value="1"/>
</dbReference>
<dbReference type="GO" id="GO:0005737">
    <property type="term" value="C:cytoplasm"/>
    <property type="evidence" value="ECO:0007669"/>
    <property type="project" value="UniProtKB-SubCell"/>
</dbReference>
<dbReference type="RefSeq" id="WP_011722445.1">
    <property type="nucleotide sequence ID" value="NC_008593.1"/>
</dbReference>
<evidence type="ECO:0000256" key="1">
    <source>
        <dbReference type="ARBA" id="ARBA00004496"/>
    </source>
</evidence>
<gene>
    <name evidence="13 14" type="primary">argJ</name>
    <name evidence="14" type="ordered locus">NT01CX_2378</name>
</gene>
<feature type="site" description="Involved in the stabilization of negative charge on the oxyanion by the formation of the oxyanion hole" evidence="13">
    <location>
        <position position="115"/>
    </location>
</feature>
<keyword evidence="13" id="KW-0963">Cytoplasm</keyword>
<dbReference type="HOGENOM" id="CLU_027172_1_0_9"/>
<evidence type="ECO:0000256" key="7">
    <source>
        <dbReference type="ARBA" id="ARBA00022813"/>
    </source>
</evidence>
<dbReference type="EC" id="2.3.1.1" evidence="13"/>
<comment type="pathway">
    <text evidence="13">Amino-acid biosynthesis; L-arginine biosynthesis; N(2)-acetyl-L-ornithine from L-glutamate: step 1/4.</text>
</comment>
<keyword evidence="4 13" id="KW-0055">Arginine biosynthesis</keyword>
<evidence type="ECO:0000256" key="2">
    <source>
        <dbReference type="ARBA" id="ARBA00006774"/>
    </source>
</evidence>
<dbReference type="STRING" id="386415.NT01CX_2378"/>
<dbReference type="NCBIfam" id="TIGR00120">
    <property type="entry name" value="ArgJ"/>
    <property type="match status" value="1"/>
</dbReference>
<dbReference type="Gene3D" id="3.60.70.12">
    <property type="entry name" value="L-amino peptidase D-ALA esterase/amidase"/>
    <property type="match status" value="1"/>
</dbReference>
<keyword evidence="9 13" id="KW-0012">Acyltransferase</keyword>
<comment type="catalytic activity">
    <reaction evidence="11 13">
        <text>N(2)-acetyl-L-ornithine + L-glutamate = N-acetyl-L-glutamate + L-ornithine</text>
        <dbReference type="Rhea" id="RHEA:15349"/>
        <dbReference type="ChEBI" id="CHEBI:29985"/>
        <dbReference type="ChEBI" id="CHEBI:44337"/>
        <dbReference type="ChEBI" id="CHEBI:46911"/>
        <dbReference type="ChEBI" id="CHEBI:57805"/>
        <dbReference type="EC" id="2.3.1.35"/>
    </reaction>
</comment>
<dbReference type="AlphaFoldDB" id="A0Q1E9"/>
<keyword evidence="6 13" id="KW-0808">Transferase</keyword>
<feature type="site" description="Cleavage; by autolysis" evidence="13">
    <location>
        <begin position="187"/>
        <end position="188"/>
    </location>
</feature>
<feature type="site" description="Involved in the stabilization of negative charge on the oxyanion by the formation of the oxyanion hole" evidence="13">
    <location>
        <position position="114"/>
    </location>
</feature>
<dbReference type="KEGG" id="cno:NT01CX_2378"/>
<dbReference type="Proteomes" id="UP000008220">
    <property type="component" value="Chromosome"/>
</dbReference>
<dbReference type="UniPathway" id="UPA00068">
    <property type="reaction ID" value="UER00106"/>
</dbReference>
<evidence type="ECO:0000256" key="5">
    <source>
        <dbReference type="ARBA" id="ARBA00022605"/>
    </source>
</evidence>
<evidence type="ECO:0000256" key="4">
    <source>
        <dbReference type="ARBA" id="ARBA00022571"/>
    </source>
</evidence>
<feature type="binding site" evidence="13">
    <location>
        <position position="151"/>
    </location>
    <ligand>
        <name>substrate</name>
    </ligand>
</feature>
<dbReference type="eggNOG" id="COG1364">
    <property type="taxonomic scope" value="Bacteria"/>
</dbReference>
<dbReference type="SUPFAM" id="SSF56266">
    <property type="entry name" value="DmpA/ArgJ-like"/>
    <property type="match status" value="1"/>
</dbReference>
<dbReference type="MEROPS" id="T05.002"/>
<evidence type="ECO:0000256" key="10">
    <source>
        <dbReference type="ARBA" id="ARBA00048372"/>
    </source>
</evidence>
<dbReference type="Gene3D" id="3.30.2330.10">
    <property type="entry name" value="arginine biosynthesis bifunctional protein suprefamily"/>
    <property type="match status" value="1"/>
</dbReference>
<dbReference type="Pfam" id="PF01960">
    <property type="entry name" value="ArgJ"/>
    <property type="match status" value="1"/>
</dbReference>
<dbReference type="GO" id="GO:0006526">
    <property type="term" value="P:L-arginine biosynthetic process"/>
    <property type="evidence" value="ECO:0007669"/>
    <property type="project" value="UniProtKB-UniRule"/>
</dbReference>
<evidence type="ECO:0000313" key="14">
    <source>
        <dbReference type="EMBL" id="ABK60416.1"/>
    </source>
</evidence>
<dbReference type="GO" id="GO:0006592">
    <property type="term" value="P:ornithine biosynthetic process"/>
    <property type="evidence" value="ECO:0007669"/>
    <property type="project" value="TreeGrafter"/>
</dbReference>
<comment type="subcellular location">
    <subcellularLocation>
        <location evidence="1 13">Cytoplasm</location>
    </subcellularLocation>
</comment>
<dbReference type="Gene3D" id="3.10.20.340">
    <property type="entry name" value="ArgJ beta chain, C-terminal domain"/>
    <property type="match status" value="1"/>
</dbReference>
<comment type="catalytic activity">
    <reaction evidence="10 13">
        <text>L-glutamate + acetyl-CoA = N-acetyl-L-glutamate + CoA + H(+)</text>
        <dbReference type="Rhea" id="RHEA:24292"/>
        <dbReference type="ChEBI" id="CHEBI:15378"/>
        <dbReference type="ChEBI" id="CHEBI:29985"/>
        <dbReference type="ChEBI" id="CHEBI:44337"/>
        <dbReference type="ChEBI" id="CHEBI:57287"/>
        <dbReference type="ChEBI" id="CHEBI:57288"/>
        <dbReference type="EC" id="2.3.1.1"/>
    </reaction>
</comment>
<feature type="chain" id="PRO_5023573587" description="Arginine biosynthesis bifunctional protein ArgJ alpha chain" evidence="13">
    <location>
        <begin position="1"/>
        <end position="187"/>
    </location>
</feature>
<keyword evidence="15" id="KW-1185">Reference proteome</keyword>
<name>A0Q1E9_CLONN</name>
<evidence type="ECO:0000256" key="11">
    <source>
        <dbReference type="ARBA" id="ARBA00049439"/>
    </source>
</evidence>
<dbReference type="HAMAP" id="MF_01106">
    <property type="entry name" value="ArgJ"/>
    <property type="match status" value="1"/>
</dbReference>
<comment type="similarity">
    <text evidence="2 13">Belongs to the ArgJ family.</text>
</comment>
<dbReference type="FunFam" id="3.30.2330.10:FF:000001">
    <property type="entry name" value="Arginine biosynthesis bifunctional protein ArgJ, mitochondrial"/>
    <property type="match status" value="1"/>
</dbReference>
<feature type="binding site" evidence="13">
    <location>
        <position position="177"/>
    </location>
    <ligand>
        <name>substrate</name>
    </ligand>
</feature>
<keyword evidence="7 13" id="KW-0068">Autocatalytic cleavage</keyword>